<sequence length="175" mass="20175">MDLIDPRIFLSMPEHVSNAYSTWNSALFLAQISKIESALTDTFSKQGNDDEPSCLNSANFPIINNFNMLKTSSSSSNLDNQRNVHQIEQIFNNFNESMMKIYKVKKRNKASLYNLIIPFDFNINDTDKQNRMISFLKSTTPWHHGQSLHSDGYQRFGLFPHFLPLRCVQQHLAAV</sequence>
<organism evidence="1 2">
    <name type="scientific">Brachionus plicatilis</name>
    <name type="common">Marine rotifer</name>
    <name type="synonym">Brachionus muelleri</name>
    <dbReference type="NCBI Taxonomy" id="10195"/>
    <lineage>
        <taxon>Eukaryota</taxon>
        <taxon>Metazoa</taxon>
        <taxon>Spiralia</taxon>
        <taxon>Gnathifera</taxon>
        <taxon>Rotifera</taxon>
        <taxon>Eurotatoria</taxon>
        <taxon>Monogononta</taxon>
        <taxon>Pseudotrocha</taxon>
        <taxon>Ploima</taxon>
        <taxon>Brachionidae</taxon>
        <taxon>Brachionus</taxon>
    </lineage>
</organism>
<evidence type="ECO:0000313" key="2">
    <source>
        <dbReference type="Proteomes" id="UP000276133"/>
    </source>
</evidence>
<dbReference type="Proteomes" id="UP000276133">
    <property type="component" value="Unassembled WGS sequence"/>
</dbReference>
<comment type="caution">
    <text evidence="1">The sequence shown here is derived from an EMBL/GenBank/DDBJ whole genome shotgun (WGS) entry which is preliminary data.</text>
</comment>
<dbReference type="OrthoDB" id="10414463at2759"/>
<dbReference type="EMBL" id="REGN01000902">
    <property type="protein sequence ID" value="RNA38219.1"/>
    <property type="molecule type" value="Genomic_DNA"/>
</dbReference>
<reference evidence="1 2" key="1">
    <citation type="journal article" date="2018" name="Sci. Rep.">
        <title>Genomic signatures of local adaptation to the degree of environmental predictability in rotifers.</title>
        <authorList>
            <person name="Franch-Gras L."/>
            <person name="Hahn C."/>
            <person name="Garcia-Roger E.M."/>
            <person name="Carmona M.J."/>
            <person name="Serra M."/>
            <person name="Gomez A."/>
        </authorList>
    </citation>
    <scope>NUCLEOTIDE SEQUENCE [LARGE SCALE GENOMIC DNA]</scope>
    <source>
        <strain evidence="1">HYR1</strain>
    </source>
</reference>
<evidence type="ECO:0000313" key="1">
    <source>
        <dbReference type="EMBL" id="RNA38219.1"/>
    </source>
</evidence>
<name>A0A3M7SR69_BRAPC</name>
<keyword evidence="2" id="KW-1185">Reference proteome</keyword>
<protein>
    <submittedName>
        <fullName evidence="1">Uncharacterized protein</fullName>
    </submittedName>
</protein>
<dbReference type="AlphaFoldDB" id="A0A3M7SR69"/>
<gene>
    <name evidence="1" type="ORF">BpHYR1_005934</name>
</gene>
<proteinExistence type="predicted"/>
<accession>A0A3M7SR69</accession>